<dbReference type="Proteomes" id="UP000295096">
    <property type="component" value="Unassembled WGS sequence"/>
</dbReference>
<name>A0A4R5QDN4_9PROT</name>
<keyword evidence="2" id="KW-1185">Reference proteome</keyword>
<proteinExistence type="predicted"/>
<sequence>MATIPAIRDTLAGMAHQHGAPARRAAALGTAEIRRRVAAGRNGLVWTRDKALLLGFAAALPTLPPG</sequence>
<reference evidence="1 2" key="1">
    <citation type="journal article" date="2016" name="J. Microbiol.">
        <title>Dankookia rubra gen. nov., sp. nov., an alphaproteobacterium isolated from sediment of a shallow stream.</title>
        <authorList>
            <person name="Kim W.H."/>
            <person name="Kim D.H."/>
            <person name="Kang K."/>
            <person name="Ahn T.Y."/>
        </authorList>
    </citation>
    <scope>NUCLEOTIDE SEQUENCE [LARGE SCALE GENOMIC DNA]</scope>
    <source>
        <strain evidence="1 2">JCM30602</strain>
    </source>
</reference>
<comment type="caution">
    <text evidence="1">The sequence shown here is derived from an EMBL/GenBank/DDBJ whole genome shotgun (WGS) entry which is preliminary data.</text>
</comment>
<organism evidence="1 2">
    <name type="scientific">Dankookia rubra</name>
    <dbReference type="NCBI Taxonomy" id="1442381"/>
    <lineage>
        <taxon>Bacteria</taxon>
        <taxon>Pseudomonadati</taxon>
        <taxon>Pseudomonadota</taxon>
        <taxon>Alphaproteobacteria</taxon>
        <taxon>Acetobacterales</taxon>
        <taxon>Roseomonadaceae</taxon>
        <taxon>Dankookia</taxon>
    </lineage>
</organism>
<protein>
    <submittedName>
        <fullName evidence="1">Uncharacterized protein</fullName>
    </submittedName>
</protein>
<accession>A0A4R5QDN4</accession>
<evidence type="ECO:0000313" key="1">
    <source>
        <dbReference type="EMBL" id="TDH60477.1"/>
    </source>
</evidence>
<dbReference type="AlphaFoldDB" id="A0A4R5QDN4"/>
<dbReference type="RefSeq" id="WP_133290717.1">
    <property type="nucleotide sequence ID" value="NZ_SMSJ01000037.1"/>
</dbReference>
<dbReference type="EMBL" id="SMSJ01000037">
    <property type="protein sequence ID" value="TDH60477.1"/>
    <property type="molecule type" value="Genomic_DNA"/>
</dbReference>
<gene>
    <name evidence="1" type="ORF">E2C06_21775</name>
</gene>
<evidence type="ECO:0000313" key="2">
    <source>
        <dbReference type="Proteomes" id="UP000295096"/>
    </source>
</evidence>